<feature type="domain" description="Protein kinase" evidence="2">
    <location>
        <begin position="1086"/>
        <end position="1441"/>
    </location>
</feature>
<accession>A0ABQ5KLM6</accession>
<dbReference type="PROSITE" id="PS00107">
    <property type="entry name" value="PROTEIN_KINASE_ATP"/>
    <property type="match status" value="1"/>
</dbReference>
<dbReference type="InterPro" id="IPR017441">
    <property type="entry name" value="Protein_kinase_ATP_BS"/>
</dbReference>
<name>A0ABQ5KLM6_9EUKA</name>
<dbReference type="EMBL" id="BQXS01009751">
    <property type="protein sequence ID" value="GKT31840.1"/>
    <property type="molecule type" value="Genomic_DNA"/>
</dbReference>
<comment type="caution">
    <text evidence="3">The sequence shown here is derived from an EMBL/GenBank/DDBJ whole genome shotgun (WGS) entry which is preliminary data.</text>
</comment>
<protein>
    <recommendedName>
        <fullName evidence="2">Protein kinase domain-containing protein</fullName>
    </recommendedName>
</protein>
<evidence type="ECO:0000313" key="4">
    <source>
        <dbReference type="Proteomes" id="UP001057375"/>
    </source>
</evidence>
<evidence type="ECO:0000259" key="2">
    <source>
        <dbReference type="PROSITE" id="PS50011"/>
    </source>
</evidence>
<evidence type="ECO:0000313" key="3">
    <source>
        <dbReference type="EMBL" id="GKT31840.1"/>
    </source>
</evidence>
<feature type="binding site" evidence="1">
    <location>
        <position position="1115"/>
    </location>
    <ligand>
        <name>ATP</name>
        <dbReference type="ChEBI" id="CHEBI:30616"/>
    </ligand>
</feature>
<dbReference type="Proteomes" id="UP001057375">
    <property type="component" value="Unassembled WGS sequence"/>
</dbReference>
<keyword evidence="1" id="KW-0547">Nucleotide-binding</keyword>
<organism evidence="3 4">
    <name type="scientific">Aduncisulcus paluster</name>
    <dbReference type="NCBI Taxonomy" id="2918883"/>
    <lineage>
        <taxon>Eukaryota</taxon>
        <taxon>Metamonada</taxon>
        <taxon>Carpediemonas-like organisms</taxon>
        <taxon>Aduncisulcus</taxon>
    </lineage>
</organism>
<dbReference type="SUPFAM" id="SSF56112">
    <property type="entry name" value="Protein kinase-like (PK-like)"/>
    <property type="match status" value="1"/>
</dbReference>
<sequence length="1490" mass="171221">MAWCGKKVEIIVKPDMVRAGNEDCVPIPRIDPTIHSPDFPCIMAKDETKKFCSFGFDQSSDARKMMKGESISGKFTNISIPFTSPVPIKGAYICIDNYMSPITRIVLTFTSSKKKKKSLTCEFHGKNWYLLPIDLYNVVLCEISRRKGEDRAFRIISLVFFREETPDESFEREFKKQECDDRWDTAPIVTAKFITSGGRYSVPFPRDDPGILPPSMSLIEARDYSKSRESKWFDQSFESQNMLKGDAIVSLSYLSIPFESANPVKGAYICVDESYSSPSLLFTFTHADGSKTSRKYVFLRPAHKNEWYFLPIDSYDITSCEIEGKGIFKEKNSRCFWIYSLVFIRGEDIPFTKPEFICDGDHSCIPIPRDAPIMIRPAFPVLKARNETFSRSLKEYDRRNEAIQMLKGGWNRGLFTHISLSFSSCTPMKGAYICISHVSSPSYLLFTFFSSKRERSIKKYIFPRLDKFTWFLLPIDLPDVLSCEIMGKGEKDPDFNIVSLAFVREETPEETLARKRKEKIWTQAPIMKRKRKSSGERSILPIEDEPMIFTSLLFSMVEAKNDSFCKDHRGFCQSIPARKMLKRECSLSISHLYVPFTTLCPLKCAYICLNKHYSSPSLLFTFTHSDETKTFMKCEFPVLEFDHEWHFLLIDLDNVVSCEIEGKGRWDQKNSRWFDIESILFVRGYDISHVLPEYVFKGDYSCVPIPRDDPTMLNPLYSHITAINDTLKNVDTKSIPTIQAQKMMKGEYNIGTFTPNIHTICFSLEYKRSIYLFRKCSMFRTTFSIEGRMIIDISDSPYKYSHVYEEIDYQRFSIQHLAFVRTETPHESRIHRQKELSWVQAERIDAEFKKVGYLDSIPISRDSPSCVNPKFSSVKARTDSCCREASRYDKSFDAQQMLKGKGVAILSHLSIPFPAHDFIIGAYICIDKNYSSPSLLFTFTHADGKKTAKKYDFVRPEHPGSWNEWYFLPVKLYSVILCEIEGNGRWEEENSRWFKIDSLMFIRDEDIPILEVQEIPPQLVPSSLPTAIQKEEEEAIVGIPITHDEQVESKFEGHPKESDEVTIMDIIKPKLNPQQGLETLTSASIITPLCILGHGEFGEVLLVSVAGYSYPCVLKKILKKADKKLVKECCDEFTSHLRWIHRLPRPLYILNLLDESMKGMFGVLTEYCIGGSVMDFARSWCADGDFVIVKDNVPKKNEASGGDSSRACGESSIIHDEALPLDPETLNPMKVCALCVGMIECLDDIFKARPGLVHRNIKPDNFLIRDYVSAAPTSKKFGGSSCSSDEKPPEPQFEDFVYNSYEALRGFYSQKGDAYSLGISILALFLCCDPFLQMPMLKGIENSKEFIRELILIIKENMGPKLTETDLFKSLIPPRRKIKFKSLISLRRKEEFQAFLPLRRKNKRIYKCLNEVFTGLTELDVEKRMTVHQACVKVQSIKRFLPKIGEGWYCPRVEDTIYEQCKKYGGYTGTIEDNVTSEEEKKEEKADQKE</sequence>
<keyword evidence="1" id="KW-0067">ATP-binding</keyword>
<gene>
    <name evidence="3" type="ORF">ADUPG1_006177</name>
</gene>
<reference evidence="3" key="1">
    <citation type="submission" date="2022-03" db="EMBL/GenBank/DDBJ databases">
        <title>Draft genome sequence of Aduncisulcus paluster, a free-living microaerophilic Fornicata.</title>
        <authorList>
            <person name="Yuyama I."/>
            <person name="Kume K."/>
            <person name="Tamura T."/>
            <person name="Inagaki Y."/>
            <person name="Hashimoto T."/>
        </authorList>
    </citation>
    <scope>NUCLEOTIDE SEQUENCE</scope>
    <source>
        <strain evidence="3">NY0171</strain>
    </source>
</reference>
<dbReference type="Gene3D" id="1.10.510.10">
    <property type="entry name" value="Transferase(Phosphotransferase) domain 1"/>
    <property type="match status" value="1"/>
</dbReference>
<dbReference type="InterPro" id="IPR011009">
    <property type="entry name" value="Kinase-like_dom_sf"/>
</dbReference>
<proteinExistence type="predicted"/>
<dbReference type="SMART" id="SM00220">
    <property type="entry name" value="S_TKc"/>
    <property type="match status" value="1"/>
</dbReference>
<dbReference type="PROSITE" id="PS50011">
    <property type="entry name" value="PROTEIN_KINASE_DOM"/>
    <property type="match status" value="1"/>
</dbReference>
<keyword evidence="4" id="KW-1185">Reference proteome</keyword>
<dbReference type="InterPro" id="IPR000719">
    <property type="entry name" value="Prot_kinase_dom"/>
</dbReference>
<evidence type="ECO:0000256" key="1">
    <source>
        <dbReference type="PROSITE-ProRule" id="PRU10141"/>
    </source>
</evidence>